<dbReference type="PANTHER" id="PTHR13245">
    <property type="entry name" value="RRP15-LIKE PROTEIN"/>
    <property type="match status" value="1"/>
</dbReference>
<feature type="region of interest" description="Disordered" evidence="2">
    <location>
        <begin position="258"/>
        <end position="277"/>
    </location>
</feature>
<dbReference type="VEuPathDB" id="FungiDB:PGTG_14435"/>
<dbReference type="EMBL" id="DS178313">
    <property type="protein sequence ID" value="EFP88351.2"/>
    <property type="molecule type" value="Genomic_DNA"/>
</dbReference>
<dbReference type="OrthoDB" id="20949at2759"/>
<feature type="compositionally biased region" description="Polar residues" evidence="2">
    <location>
        <begin position="120"/>
        <end position="137"/>
    </location>
</feature>
<dbReference type="STRING" id="418459.E3KVL1"/>
<reference evidence="4" key="2">
    <citation type="journal article" date="2011" name="Proc. Natl. Acad. Sci. U.S.A.">
        <title>Obligate biotrophy features unraveled by the genomic analysis of rust fungi.</title>
        <authorList>
            <person name="Duplessis S."/>
            <person name="Cuomo C.A."/>
            <person name="Lin Y.-C."/>
            <person name="Aerts A."/>
            <person name="Tisserant E."/>
            <person name="Veneault-Fourrey C."/>
            <person name="Joly D.L."/>
            <person name="Hacquard S."/>
            <person name="Amselem J."/>
            <person name="Cantarel B.L."/>
            <person name="Chiu R."/>
            <person name="Coutinho P.M."/>
            <person name="Feau N."/>
            <person name="Field M."/>
            <person name="Frey P."/>
            <person name="Gelhaye E."/>
            <person name="Goldberg J."/>
            <person name="Grabherr M.G."/>
            <person name="Kodira C.D."/>
            <person name="Kohler A."/>
            <person name="Kuees U."/>
            <person name="Lindquist E.A."/>
            <person name="Lucas S.M."/>
            <person name="Mago R."/>
            <person name="Mauceli E."/>
            <person name="Morin E."/>
            <person name="Murat C."/>
            <person name="Pangilinan J.L."/>
            <person name="Park R."/>
            <person name="Pearson M."/>
            <person name="Quesneville H."/>
            <person name="Rouhier N."/>
            <person name="Sakthikumar S."/>
            <person name="Salamov A.A."/>
            <person name="Schmutz J."/>
            <person name="Selles B."/>
            <person name="Shapiro H."/>
            <person name="Tanguay P."/>
            <person name="Tuskan G.A."/>
            <person name="Henrissat B."/>
            <person name="Van de Peer Y."/>
            <person name="Rouze P."/>
            <person name="Ellis J.G."/>
            <person name="Dodds P.N."/>
            <person name="Schein J.E."/>
            <person name="Zhong S."/>
            <person name="Hamelin R.C."/>
            <person name="Grigoriev I.V."/>
            <person name="Szabo L.J."/>
            <person name="Martin F."/>
        </authorList>
    </citation>
    <scope>NUCLEOTIDE SEQUENCE [LARGE SCALE GENOMIC DNA]</scope>
    <source>
        <strain evidence="4">CRL 75-36-700-3 / race SCCL</strain>
    </source>
</reference>
<evidence type="ECO:0000313" key="4">
    <source>
        <dbReference type="Proteomes" id="UP000008783"/>
    </source>
</evidence>
<evidence type="ECO:0000256" key="2">
    <source>
        <dbReference type="SAM" id="MobiDB-lite"/>
    </source>
</evidence>
<evidence type="ECO:0000313" key="3">
    <source>
        <dbReference type="EMBL" id="EFP88351.2"/>
    </source>
</evidence>
<dbReference type="GO" id="GO:0000470">
    <property type="term" value="P:maturation of LSU-rRNA"/>
    <property type="evidence" value="ECO:0000318"/>
    <property type="project" value="GO_Central"/>
</dbReference>
<dbReference type="GO" id="GO:0000460">
    <property type="term" value="P:maturation of 5.8S rRNA"/>
    <property type="evidence" value="ECO:0000318"/>
    <property type="project" value="GO_Central"/>
</dbReference>
<feature type="compositionally biased region" description="Low complexity" evidence="2">
    <location>
        <begin position="33"/>
        <end position="44"/>
    </location>
</feature>
<dbReference type="HOGENOM" id="CLU_877536_0_0_1"/>
<proteinExistence type="inferred from homology"/>
<reference key="1">
    <citation type="submission" date="2007-01" db="EMBL/GenBank/DDBJ databases">
        <title>The Genome Sequence of Puccinia graminis f. sp. tritici Strain CRL 75-36-700-3.</title>
        <authorList>
            <consortium name="The Broad Institute Genome Sequencing Platform"/>
            <person name="Birren B."/>
            <person name="Lander E."/>
            <person name="Galagan J."/>
            <person name="Nusbaum C."/>
            <person name="Devon K."/>
            <person name="Cuomo C."/>
            <person name="Jaffe D."/>
            <person name="Butler J."/>
            <person name="Alvarez P."/>
            <person name="Gnerre S."/>
            <person name="Grabherr M."/>
            <person name="Mauceli E."/>
            <person name="Brockman W."/>
            <person name="Young S."/>
            <person name="LaButti K."/>
            <person name="Sykes S."/>
            <person name="DeCaprio D."/>
            <person name="Crawford M."/>
            <person name="Koehrsen M."/>
            <person name="Engels R."/>
            <person name="Montgomery P."/>
            <person name="Pearson M."/>
            <person name="Howarth C."/>
            <person name="Larson L."/>
            <person name="White J."/>
            <person name="Zeng Q."/>
            <person name="Kodira C."/>
            <person name="Yandava C."/>
            <person name="Alvarado L."/>
            <person name="O'Leary S."/>
            <person name="Szabo L."/>
            <person name="Dean R."/>
            <person name="Schein J."/>
        </authorList>
    </citation>
    <scope>NUCLEOTIDE SEQUENCE</scope>
    <source>
        <strain>CRL 75-36-700-3</strain>
    </source>
</reference>
<keyword evidence="4" id="KW-1185">Reference proteome</keyword>
<gene>
    <name evidence="3" type="ORF">PGTG_14435</name>
</gene>
<dbReference type="GeneID" id="10535823"/>
<dbReference type="PANTHER" id="PTHR13245:SF14">
    <property type="entry name" value="RRP15-LIKE PROTEIN"/>
    <property type="match status" value="1"/>
</dbReference>
<dbReference type="GO" id="GO:0030687">
    <property type="term" value="C:preribosome, large subunit precursor"/>
    <property type="evidence" value="ECO:0000318"/>
    <property type="project" value="GO_Central"/>
</dbReference>
<dbReference type="eggNOG" id="ENOG502S6W0">
    <property type="taxonomic scope" value="Eukaryota"/>
</dbReference>
<dbReference type="InterPro" id="IPR012459">
    <property type="entry name" value="Rrp15"/>
</dbReference>
<dbReference type="Pfam" id="PF07890">
    <property type="entry name" value="Rrp15p"/>
    <property type="match status" value="1"/>
</dbReference>
<dbReference type="Proteomes" id="UP000008783">
    <property type="component" value="Unassembled WGS sequence"/>
</dbReference>
<dbReference type="InParanoid" id="E3KVL1"/>
<dbReference type="AlphaFoldDB" id="E3KVL1"/>
<protein>
    <submittedName>
        <fullName evidence="3">Uncharacterized protein</fullName>
    </submittedName>
</protein>
<sequence>MKQAEVHDHKRKKLSSAPNPDPPEEPSSEDGSESGNGSDGSSYGDDSEDEIDYIKNLNLDKNGRPHVAPNAMSFPENLGAVIDDEDGHLRSDKTQKRKRRARSPTSFGLMLSQALEASEKSNATGPSTTLHPATRQANRIAKQQAATESQRKQSAATRHELQERGHIKDVIGGWTPRPAVPFSEWLVQGDRKWSDEGAYVGGASQEKTLRRLAQTGVVKLFNAIRAAQNVDDQDVKAALTTLSGAQKRKLNKLVGEKASKKALENPDPSAEVQVPEGEASVGRFKPNVLGSRGKDEALANLSKATFLSSSNPAVNPAKISPHLLYLLFFFAFCRLITLPKKREKLCVH</sequence>
<feature type="compositionally biased region" description="Acidic residues" evidence="2">
    <location>
        <begin position="22"/>
        <end position="32"/>
    </location>
</feature>
<dbReference type="KEGG" id="pgr:PGTG_14435"/>
<evidence type="ECO:0000256" key="1">
    <source>
        <dbReference type="ARBA" id="ARBA00007462"/>
    </source>
</evidence>
<feature type="region of interest" description="Disordered" evidence="2">
    <location>
        <begin position="1"/>
        <end position="161"/>
    </location>
</feature>
<organism evidence="3 4">
    <name type="scientific">Puccinia graminis f. sp. tritici (strain CRL 75-36-700-3 / race SCCL)</name>
    <name type="common">Black stem rust fungus</name>
    <dbReference type="NCBI Taxonomy" id="418459"/>
    <lineage>
        <taxon>Eukaryota</taxon>
        <taxon>Fungi</taxon>
        <taxon>Dikarya</taxon>
        <taxon>Basidiomycota</taxon>
        <taxon>Pucciniomycotina</taxon>
        <taxon>Pucciniomycetes</taxon>
        <taxon>Pucciniales</taxon>
        <taxon>Pucciniaceae</taxon>
        <taxon>Puccinia</taxon>
    </lineage>
</organism>
<accession>E3KVL1</accession>
<feature type="compositionally biased region" description="Polar residues" evidence="2">
    <location>
        <begin position="144"/>
        <end position="156"/>
    </location>
</feature>
<comment type="similarity">
    <text evidence="1">Belongs to the RRP15 family.</text>
</comment>
<name>E3KVL1_PUCGT</name>
<dbReference type="RefSeq" id="XP_003332770.2">
    <property type="nucleotide sequence ID" value="XM_003332722.2"/>
</dbReference>